<evidence type="ECO:0000256" key="2">
    <source>
        <dbReference type="ARBA" id="ARBA00023125"/>
    </source>
</evidence>
<dbReference type="InterPro" id="IPR002577">
    <property type="entry name" value="HTH_HxlR"/>
</dbReference>
<dbReference type="AlphaFoldDB" id="A0AAV2VWL1"/>
<dbReference type="PANTHER" id="PTHR33204">
    <property type="entry name" value="TRANSCRIPTIONAL REGULATOR, MARR FAMILY"/>
    <property type="match status" value="1"/>
</dbReference>
<keyword evidence="3" id="KW-0804">Transcription</keyword>
<sequence>MHRRSICPLANCLDLVGDKWTLIILRDMYLGKRRYAEFLESDESITTNILASRLKEMLESGLIDKRAYQEKPVRYEYFLCQPGKKLLPVVQAMSLWAEEHVQGCRIPPKSFYKLKPNDLK</sequence>
<dbReference type="PROSITE" id="PS51118">
    <property type="entry name" value="HTH_HXLR"/>
    <property type="match status" value="1"/>
</dbReference>
<feature type="domain" description="HTH hxlR-type" evidence="4">
    <location>
        <begin position="7"/>
        <end position="105"/>
    </location>
</feature>
<name>A0AAV2VWL1_9VIBR</name>
<dbReference type="Gene3D" id="1.10.10.10">
    <property type="entry name" value="Winged helix-like DNA-binding domain superfamily/Winged helix DNA-binding domain"/>
    <property type="match status" value="1"/>
</dbReference>
<keyword evidence="2" id="KW-0238">DNA-binding</keyword>
<dbReference type="Pfam" id="PF01638">
    <property type="entry name" value="HxlR"/>
    <property type="match status" value="1"/>
</dbReference>
<dbReference type="GO" id="GO:0003677">
    <property type="term" value="F:DNA binding"/>
    <property type="evidence" value="ECO:0007669"/>
    <property type="project" value="UniProtKB-KW"/>
</dbReference>
<dbReference type="SUPFAM" id="SSF46785">
    <property type="entry name" value="Winged helix' DNA-binding domain"/>
    <property type="match status" value="1"/>
</dbReference>
<evidence type="ECO:0000256" key="3">
    <source>
        <dbReference type="ARBA" id="ARBA00023163"/>
    </source>
</evidence>
<dbReference type="InterPro" id="IPR036388">
    <property type="entry name" value="WH-like_DNA-bd_sf"/>
</dbReference>
<evidence type="ECO:0000313" key="5">
    <source>
        <dbReference type="EMBL" id="CCO49020.1"/>
    </source>
</evidence>
<gene>
    <name evidence="5" type="ORF">VIBNISOn1_770041</name>
</gene>
<keyword evidence="1" id="KW-0805">Transcription regulation</keyword>
<dbReference type="PANTHER" id="PTHR33204:SF37">
    <property type="entry name" value="HTH-TYPE TRANSCRIPTIONAL REGULATOR YODB"/>
    <property type="match status" value="1"/>
</dbReference>
<dbReference type="EMBL" id="CAOF01000172">
    <property type="protein sequence ID" value="CCO49020.1"/>
    <property type="molecule type" value="Genomic_DNA"/>
</dbReference>
<protein>
    <submittedName>
        <fullName evidence="5">HxlR type transcriptional regulator</fullName>
    </submittedName>
</protein>
<accession>A0AAV2VWL1</accession>
<proteinExistence type="predicted"/>
<comment type="caution">
    <text evidence="5">The sequence shown here is derived from an EMBL/GenBank/DDBJ whole genome shotgun (WGS) entry which is preliminary data.</text>
</comment>
<evidence type="ECO:0000259" key="4">
    <source>
        <dbReference type="PROSITE" id="PS51118"/>
    </source>
</evidence>
<evidence type="ECO:0000256" key="1">
    <source>
        <dbReference type="ARBA" id="ARBA00023015"/>
    </source>
</evidence>
<reference evidence="5 6" key="1">
    <citation type="journal article" date="2013" name="ISME J.">
        <title>Comparative genomics of pathogenic lineages of Vibrio nigripulchritudo identifies virulence-associated traits.</title>
        <authorList>
            <person name="Goudenege D."/>
            <person name="Labreuche Y."/>
            <person name="Krin E."/>
            <person name="Ansquer D."/>
            <person name="Mangenot S."/>
            <person name="Calteau A."/>
            <person name="Medigue C."/>
            <person name="Mazel D."/>
            <person name="Polz M.F."/>
            <person name="Le Roux F."/>
        </authorList>
    </citation>
    <scope>NUCLEOTIDE SEQUENCE [LARGE SCALE GENOMIC DNA]</scope>
    <source>
        <strain evidence="5 6">SOn1</strain>
    </source>
</reference>
<organism evidence="5 6">
    <name type="scientific">Vibrio nigripulchritudo SOn1</name>
    <dbReference type="NCBI Taxonomy" id="1238450"/>
    <lineage>
        <taxon>Bacteria</taxon>
        <taxon>Pseudomonadati</taxon>
        <taxon>Pseudomonadota</taxon>
        <taxon>Gammaproteobacteria</taxon>
        <taxon>Vibrionales</taxon>
        <taxon>Vibrionaceae</taxon>
        <taxon>Vibrio</taxon>
    </lineage>
</organism>
<evidence type="ECO:0000313" key="6">
    <source>
        <dbReference type="Proteomes" id="UP000018211"/>
    </source>
</evidence>
<dbReference type="Proteomes" id="UP000018211">
    <property type="component" value="Unassembled WGS sequence"/>
</dbReference>
<dbReference type="RefSeq" id="WP_022613308.1">
    <property type="nucleotide sequence ID" value="NZ_LK391965.1"/>
</dbReference>
<dbReference type="InterPro" id="IPR036390">
    <property type="entry name" value="WH_DNA-bd_sf"/>
</dbReference>